<sequence>MTAQPLMLMSLAFLLLVLVGGALLLFVVRVVHPPGHWLRKRVDDCAAWAGQNAKRYVDRIELVFLILVALIFTVITLVYS</sequence>
<protein>
    <submittedName>
        <fullName evidence="2">Uncharacterized protein</fullName>
    </submittedName>
</protein>
<evidence type="ECO:0000313" key="3">
    <source>
        <dbReference type="Proteomes" id="UP000574067"/>
    </source>
</evidence>
<dbReference type="RefSeq" id="WP_169160858.1">
    <property type="nucleotide sequence ID" value="NZ_JABBFW010000008.1"/>
</dbReference>
<keyword evidence="1" id="KW-0472">Membrane</keyword>
<dbReference type="Proteomes" id="UP000574067">
    <property type="component" value="Unassembled WGS sequence"/>
</dbReference>
<keyword evidence="1" id="KW-0812">Transmembrane</keyword>
<keyword evidence="1" id="KW-1133">Transmembrane helix</keyword>
<proteinExistence type="predicted"/>
<evidence type="ECO:0000313" key="2">
    <source>
        <dbReference type="EMBL" id="NML15949.1"/>
    </source>
</evidence>
<feature type="transmembrane region" description="Helical" evidence="1">
    <location>
        <begin position="6"/>
        <end position="31"/>
    </location>
</feature>
<dbReference type="AlphaFoldDB" id="A0A848FBZ3"/>
<gene>
    <name evidence="2" type="ORF">HHL10_13295</name>
</gene>
<feature type="transmembrane region" description="Helical" evidence="1">
    <location>
        <begin position="62"/>
        <end position="79"/>
    </location>
</feature>
<dbReference type="EMBL" id="JABBFW010000008">
    <property type="protein sequence ID" value="NML15949.1"/>
    <property type="molecule type" value="Genomic_DNA"/>
</dbReference>
<evidence type="ECO:0000256" key="1">
    <source>
        <dbReference type="SAM" id="Phobius"/>
    </source>
</evidence>
<name>A0A848FBZ3_9BURK</name>
<organism evidence="2 3">
    <name type="scientific">Azohydromonas caseinilytica</name>
    <dbReference type="NCBI Taxonomy" id="2728836"/>
    <lineage>
        <taxon>Bacteria</taxon>
        <taxon>Pseudomonadati</taxon>
        <taxon>Pseudomonadota</taxon>
        <taxon>Betaproteobacteria</taxon>
        <taxon>Burkholderiales</taxon>
        <taxon>Sphaerotilaceae</taxon>
        <taxon>Azohydromonas</taxon>
    </lineage>
</organism>
<keyword evidence="3" id="KW-1185">Reference proteome</keyword>
<comment type="caution">
    <text evidence="2">The sequence shown here is derived from an EMBL/GenBank/DDBJ whole genome shotgun (WGS) entry which is preliminary data.</text>
</comment>
<accession>A0A848FBZ3</accession>
<reference evidence="2 3" key="1">
    <citation type="submission" date="2020-04" db="EMBL/GenBank/DDBJ databases">
        <title>Azohydromonas sp. isolated from soil.</title>
        <authorList>
            <person name="Dahal R.H."/>
        </authorList>
    </citation>
    <scope>NUCLEOTIDE SEQUENCE [LARGE SCALE GENOMIC DNA]</scope>
    <source>
        <strain evidence="2 3">G-1-1-14</strain>
    </source>
</reference>